<evidence type="ECO:0000256" key="1">
    <source>
        <dbReference type="ARBA" id="ARBA00010759"/>
    </source>
</evidence>
<dbReference type="HOGENOM" id="CLU_061901_1_2_11"/>
<dbReference type="AlphaFoldDB" id="A0A0F6QWY1"/>
<comment type="function">
    <text evidence="2">Removes the formyl group from the N-terminal Met of newly synthesized proteins. Requires at least a dipeptide for an efficient rate of reaction. N-terminal L-methionine is a prerequisite for activity but the enzyme has broad specificity at other positions.</text>
</comment>
<reference evidence="3 4" key="1">
    <citation type="journal article" date="2015" name="Genome Announc.">
        <title>Complete Genome Sequence of Corynebacterium camporealensis DSM 44610, Isolated from the Milk of a Manchega Sheep with Subclinical Mastitis.</title>
        <authorList>
            <person name="Ruckert C."/>
            <person name="Albersmeier A."/>
            <person name="Winkler A."/>
            <person name="Tauch A."/>
        </authorList>
    </citation>
    <scope>NUCLEOTIDE SEQUENCE [LARGE SCALE GENOMIC DNA]</scope>
    <source>
        <strain evidence="3 4">DSM 44610</strain>
    </source>
</reference>
<evidence type="ECO:0000313" key="3">
    <source>
        <dbReference type="EMBL" id="AKE39235.1"/>
    </source>
</evidence>
<dbReference type="EMBL" id="CP011311">
    <property type="protein sequence ID" value="AKE39235.1"/>
    <property type="molecule type" value="Genomic_DNA"/>
</dbReference>
<keyword evidence="2 3" id="KW-0378">Hydrolase</keyword>
<dbReference type="EC" id="3.5.1.88" evidence="2"/>
<dbReference type="PRINTS" id="PR01576">
    <property type="entry name" value="PDEFORMYLASE"/>
</dbReference>
<dbReference type="NCBIfam" id="TIGR00079">
    <property type="entry name" value="pept_deformyl"/>
    <property type="match status" value="1"/>
</dbReference>
<gene>
    <name evidence="3" type="primary">def1</name>
    <name evidence="2" type="synonym">def</name>
    <name evidence="3" type="ORF">UL81_06360</name>
</gene>
<feature type="binding site" evidence="2">
    <location>
        <position position="135"/>
    </location>
    <ligand>
        <name>Fe cation</name>
        <dbReference type="ChEBI" id="CHEBI:24875"/>
    </ligand>
</feature>
<dbReference type="InterPro" id="IPR036821">
    <property type="entry name" value="Peptide_deformylase_sf"/>
</dbReference>
<feature type="binding site" evidence="2">
    <location>
        <position position="93"/>
    </location>
    <ligand>
        <name>Fe cation</name>
        <dbReference type="ChEBI" id="CHEBI:24875"/>
    </ligand>
</feature>
<proteinExistence type="inferred from homology"/>
<dbReference type="GO" id="GO:0042586">
    <property type="term" value="F:peptide deformylase activity"/>
    <property type="evidence" value="ECO:0007669"/>
    <property type="project" value="UniProtKB-UniRule"/>
</dbReference>
<protein>
    <recommendedName>
        <fullName evidence="2">Peptide deformylase</fullName>
        <shortName evidence="2">PDF</shortName>
        <ecNumber evidence="2">3.5.1.88</ecNumber>
    </recommendedName>
    <alternativeName>
        <fullName evidence="2">Polypeptide deformylase</fullName>
    </alternativeName>
</protein>
<keyword evidence="2" id="KW-0408">Iron</keyword>
<dbReference type="HAMAP" id="MF_00163">
    <property type="entry name" value="Pep_deformylase"/>
    <property type="match status" value="1"/>
</dbReference>
<comment type="cofactor">
    <cofactor evidence="2">
        <name>Fe(2+)</name>
        <dbReference type="ChEBI" id="CHEBI:29033"/>
    </cofactor>
    <text evidence="2">Binds 1 Fe(2+) ion.</text>
</comment>
<dbReference type="InterPro" id="IPR023635">
    <property type="entry name" value="Peptide_deformylase"/>
</dbReference>
<dbReference type="PATRIC" id="fig|161896.4.peg.1248"/>
<sequence>MSIRPIRLYGDPVLTSRAAEIDTFDESLQRLAADMIETMHDAGGVGLAGSQIGILKRIFVFDCSHTQSALAGAIINPVWEPIGENMQRGSEGCLSIPEISAPTERYNTVFVRGQDVYGRPISMVASGLLARCIQHETDHLDGVLFLQRLEPELRKEAMQLVRESTWFNSDHTQ</sequence>
<evidence type="ECO:0000256" key="2">
    <source>
        <dbReference type="HAMAP-Rule" id="MF_00163"/>
    </source>
</evidence>
<dbReference type="SUPFAM" id="SSF56420">
    <property type="entry name" value="Peptide deformylase"/>
    <property type="match status" value="1"/>
</dbReference>
<keyword evidence="2" id="KW-0648">Protein biosynthesis</keyword>
<dbReference type="Proteomes" id="UP000033566">
    <property type="component" value="Chromosome"/>
</dbReference>
<keyword evidence="2" id="KW-0479">Metal-binding</keyword>
<accession>A0A0F6QWY1</accession>
<organism evidence="3 4">
    <name type="scientific">Corynebacterium camporealensis</name>
    <dbReference type="NCBI Taxonomy" id="161896"/>
    <lineage>
        <taxon>Bacteria</taxon>
        <taxon>Bacillati</taxon>
        <taxon>Actinomycetota</taxon>
        <taxon>Actinomycetes</taxon>
        <taxon>Mycobacteriales</taxon>
        <taxon>Corynebacteriaceae</taxon>
        <taxon>Corynebacterium</taxon>
    </lineage>
</organism>
<comment type="similarity">
    <text evidence="1 2">Belongs to the polypeptide deformylase family.</text>
</comment>
<dbReference type="PANTHER" id="PTHR10458:SF22">
    <property type="entry name" value="PEPTIDE DEFORMYLASE"/>
    <property type="match status" value="1"/>
</dbReference>
<dbReference type="PANTHER" id="PTHR10458">
    <property type="entry name" value="PEPTIDE DEFORMYLASE"/>
    <property type="match status" value="1"/>
</dbReference>
<feature type="binding site" evidence="2">
    <location>
        <position position="139"/>
    </location>
    <ligand>
        <name>Fe cation</name>
        <dbReference type="ChEBI" id="CHEBI:24875"/>
    </ligand>
</feature>
<feature type="active site" evidence="2">
    <location>
        <position position="136"/>
    </location>
</feature>
<comment type="catalytic activity">
    <reaction evidence="2">
        <text>N-terminal N-formyl-L-methionyl-[peptide] + H2O = N-terminal L-methionyl-[peptide] + formate</text>
        <dbReference type="Rhea" id="RHEA:24420"/>
        <dbReference type="Rhea" id="RHEA-COMP:10639"/>
        <dbReference type="Rhea" id="RHEA-COMP:10640"/>
        <dbReference type="ChEBI" id="CHEBI:15377"/>
        <dbReference type="ChEBI" id="CHEBI:15740"/>
        <dbReference type="ChEBI" id="CHEBI:49298"/>
        <dbReference type="ChEBI" id="CHEBI:64731"/>
        <dbReference type="EC" id="3.5.1.88"/>
    </reaction>
</comment>
<dbReference type="STRING" id="161896.UL81_06360"/>
<dbReference type="GO" id="GO:0006412">
    <property type="term" value="P:translation"/>
    <property type="evidence" value="ECO:0007669"/>
    <property type="project" value="UniProtKB-UniRule"/>
</dbReference>
<dbReference type="CDD" id="cd00487">
    <property type="entry name" value="Pep_deformylase"/>
    <property type="match status" value="1"/>
</dbReference>
<dbReference type="NCBIfam" id="NF001159">
    <property type="entry name" value="PRK00150.1-3"/>
    <property type="match status" value="1"/>
</dbReference>
<dbReference type="KEGG" id="ccj:UL81_06360"/>
<dbReference type="OrthoDB" id="9804313at2"/>
<dbReference type="PIRSF" id="PIRSF004749">
    <property type="entry name" value="Pep_def"/>
    <property type="match status" value="1"/>
</dbReference>
<dbReference type="Gene3D" id="3.90.45.10">
    <property type="entry name" value="Peptide deformylase"/>
    <property type="match status" value="1"/>
</dbReference>
<dbReference type="Pfam" id="PF01327">
    <property type="entry name" value="Pep_deformylase"/>
    <property type="match status" value="1"/>
</dbReference>
<name>A0A0F6QWY1_9CORY</name>
<dbReference type="GO" id="GO:0046872">
    <property type="term" value="F:metal ion binding"/>
    <property type="evidence" value="ECO:0007669"/>
    <property type="project" value="UniProtKB-KW"/>
</dbReference>
<dbReference type="RefSeq" id="WP_035104727.1">
    <property type="nucleotide sequence ID" value="NZ_CP011311.1"/>
</dbReference>
<keyword evidence="4" id="KW-1185">Reference proteome</keyword>
<evidence type="ECO:0000313" key="4">
    <source>
        <dbReference type="Proteomes" id="UP000033566"/>
    </source>
</evidence>